<comment type="caution">
    <text evidence="4">The sequence shown here is derived from an EMBL/GenBank/DDBJ whole genome shotgun (WGS) entry which is preliminary data.</text>
</comment>
<evidence type="ECO:0000313" key="5">
    <source>
        <dbReference type="Proteomes" id="UP000037046"/>
    </source>
</evidence>
<keyword evidence="3" id="KW-1133">Transmembrane helix</keyword>
<feature type="compositionally biased region" description="Polar residues" evidence="2">
    <location>
        <begin position="139"/>
        <end position="152"/>
    </location>
</feature>
<proteinExistence type="predicted"/>
<evidence type="ECO:0000256" key="1">
    <source>
        <dbReference type="SAM" id="Coils"/>
    </source>
</evidence>
<gene>
    <name evidence="4" type="ORF">ROTO_03650</name>
</gene>
<organism evidence="4 5">
    <name type="scientific">Roseovarius tolerans</name>
    <dbReference type="NCBI Taxonomy" id="74031"/>
    <lineage>
        <taxon>Bacteria</taxon>
        <taxon>Pseudomonadati</taxon>
        <taxon>Pseudomonadota</taxon>
        <taxon>Alphaproteobacteria</taxon>
        <taxon>Rhodobacterales</taxon>
        <taxon>Roseobacteraceae</taxon>
        <taxon>Roseovarius</taxon>
    </lineage>
</organism>
<reference evidence="5" key="1">
    <citation type="submission" date="2015-07" db="EMBL/GenBank/DDBJ databases">
        <title>Draft Genome Sequence of Roseovarius tolerans EL-164, a producer of N-Acylated Alanine Methyl Esters (NAMEs).</title>
        <authorList>
            <person name="Voget S."/>
            <person name="Bruns H."/>
            <person name="Wagner-Doebler I."/>
            <person name="Schulz S."/>
            <person name="Daniel R."/>
        </authorList>
    </citation>
    <scope>NUCLEOTIDE SEQUENCE [LARGE SCALE GENOMIC DNA]</scope>
    <source>
        <strain evidence="5">EL-164</strain>
    </source>
</reference>
<evidence type="ECO:0000313" key="4">
    <source>
        <dbReference type="EMBL" id="KNX42960.1"/>
    </source>
</evidence>
<dbReference type="PATRIC" id="fig|74031.6.peg.374"/>
<sequence length="212" mass="24207">MLCASFPSSRKRCLMPDLDPNIALPIAVLIFLIGFPLFLILFLVARRRANSLGRELTQEKTRAAEDRDRILAEEKEKRQAIEQKYSPIIDMEAEVGRLKAESEEFARNIDELRSSYASTPMVRLQFRPVADRSGRPYATKQSGHRTCQQTRSNRLEPSAARRPVRRAKRRDHGSDLTPSTVTKEFAIERTAWNGEDTPPESDGPLGHYRPCR</sequence>
<dbReference type="AlphaFoldDB" id="A0A0L6CZ42"/>
<feature type="compositionally biased region" description="Basic residues" evidence="2">
    <location>
        <begin position="162"/>
        <end position="171"/>
    </location>
</feature>
<name>A0A0L6CZ42_9RHOB</name>
<keyword evidence="3" id="KW-0472">Membrane</keyword>
<protein>
    <submittedName>
        <fullName evidence="4">Uncharacterized protein</fullName>
    </submittedName>
</protein>
<dbReference type="Proteomes" id="UP000037046">
    <property type="component" value="Unassembled WGS sequence"/>
</dbReference>
<accession>A0A0L6CZ42</accession>
<feature type="transmembrane region" description="Helical" evidence="3">
    <location>
        <begin position="22"/>
        <end position="44"/>
    </location>
</feature>
<keyword evidence="5" id="KW-1185">Reference proteome</keyword>
<evidence type="ECO:0000256" key="3">
    <source>
        <dbReference type="SAM" id="Phobius"/>
    </source>
</evidence>
<keyword evidence="1" id="KW-0175">Coiled coil</keyword>
<feature type="coiled-coil region" evidence="1">
    <location>
        <begin position="88"/>
        <end position="115"/>
    </location>
</feature>
<dbReference type="EMBL" id="LGVV01000003">
    <property type="protein sequence ID" value="KNX42960.1"/>
    <property type="molecule type" value="Genomic_DNA"/>
</dbReference>
<evidence type="ECO:0000256" key="2">
    <source>
        <dbReference type="SAM" id="MobiDB-lite"/>
    </source>
</evidence>
<keyword evidence="3" id="KW-0812">Transmembrane</keyword>
<feature type="region of interest" description="Disordered" evidence="2">
    <location>
        <begin position="130"/>
        <end position="212"/>
    </location>
</feature>